<protein>
    <submittedName>
        <fullName evidence="1">Predicted protein</fullName>
    </submittedName>
</protein>
<accession>F2E4H6</accession>
<proteinExistence type="evidence at transcript level"/>
<evidence type="ECO:0000313" key="1">
    <source>
        <dbReference type="EMBL" id="BAK02248.1"/>
    </source>
</evidence>
<name>F2E4H6_HORVV</name>
<organism evidence="1">
    <name type="scientific">Hordeum vulgare subsp. vulgare</name>
    <name type="common">Domesticated barley</name>
    <dbReference type="NCBI Taxonomy" id="112509"/>
    <lineage>
        <taxon>Eukaryota</taxon>
        <taxon>Viridiplantae</taxon>
        <taxon>Streptophyta</taxon>
        <taxon>Embryophyta</taxon>
        <taxon>Tracheophyta</taxon>
        <taxon>Spermatophyta</taxon>
        <taxon>Magnoliopsida</taxon>
        <taxon>Liliopsida</taxon>
        <taxon>Poales</taxon>
        <taxon>Poaceae</taxon>
        <taxon>BOP clade</taxon>
        <taxon>Pooideae</taxon>
        <taxon>Triticodae</taxon>
        <taxon>Triticeae</taxon>
        <taxon>Hordeinae</taxon>
        <taxon>Hordeum</taxon>
    </lineage>
</organism>
<dbReference type="AlphaFoldDB" id="F2E4H6"/>
<dbReference type="SUPFAM" id="SSF52821">
    <property type="entry name" value="Rhodanese/Cell cycle control phosphatase"/>
    <property type="match status" value="1"/>
</dbReference>
<sequence length="180" mass="20632">PATASSAFQSLLLPSVASPQLLQQRRPMAQDDSVVSAQWLQQHLGQPDIKILDASWYMPHESRDAWQEYQVSLWISFAVNSSPLLCQCFSRLRCSDMLRWPTFLARSTSTSMEFLIGRLICHTCCHRKRHSRQRFLHLASVTMTKSLFMMGRGSTARLVFGGKQRAASVEFNRMTEINFF</sequence>
<dbReference type="Gene3D" id="3.40.250.10">
    <property type="entry name" value="Rhodanese-like domain"/>
    <property type="match status" value="1"/>
</dbReference>
<reference evidence="1" key="1">
    <citation type="journal article" date="2011" name="Plant Physiol.">
        <title>Comprehensive sequence analysis of 24,783 barley full-length cDNAs derived from 12 clone libraries.</title>
        <authorList>
            <person name="Matsumoto T."/>
            <person name="Tanaka T."/>
            <person name="Sakai H."/>
            <person name="Amano N."/>
            <person name="Kanamori H."/>
            <person name="Kurita K."/>
            <person name="Kikuta A."/>
            <person name="Kamiya K."/>
            <person name="Yamamoto M."/>
            <person name="Ikawa H."/>
            <person name="Fujii N."/>
            <person name="Hori K."/>
            <person name="Itoh T."/>
            <person name="Sato K."/>
        </authorList>
    </citation>
    <scope>NUCLEOTIDE SEQUENCE</scope>
</reference>
<dbReference type="InterPro" id="IPR036873">
    <property type="entry name" value="Rhodanese-like_dom_sf"/>
</dbReference>
<dbReference type="EMBL" id="AK371050">
    <property type="protein sequence ID" value="BAK02248.1"/>
    <property type="molecule type" value="mRNA"/>
</dbReference>
<feature type="non-terminal residue" evidence="1">
    <location>
        <position position="1"/>
    </location>
</feature>